<evidence type="ECO:0000256" key="7">
    <source>
        <dbReference type="ARBA" id="ARBA00024197"/>
    </source>
</evidence>
<accession>A0A091B2Y5</accession>
<organism evidence="11 12">
    <name type="scientific">Arenimonas composti TR7-09 = DSM 18010</name>
    <dbReference type="NCBI Taxonomy" id="1121013"/>
    <lineage>
        <taxon>Bacteria</taxon>
        <taxon>Pseudomonadati</taxon>
        <taxon>Pseudomonadota</taxon>
        <taxon>Gammaproteobacteria</taxon>
        <taxon>Lysobacterales</taxon>
        <taxon>Lysobacteraceae</taxon>
        <taxon>Arenimonas</taxon>
    </lineage>
</organism>
<comment type="caution">
    <text evidence="11">The sequence shown here is derived from an EMBL/GenBank/DDBJ whole genome shotgun (WGS) entry which is preliminary data.</text>
</comment>
<dbReference type="eggNOG" id="COG2976">
    <property type="taxonomic scope" value="Bacteria"/>
</dbReference>
<dbReference type="EMBL" id="AWXU01000095">
    <property type="protein sequence ID" value="KFN45249.1"/>
    <property type="molecule type" value="Genomic_DNA"/>
</dbReference>
<dbReference type="STRING" id="1121013.GCA_000426365_00590"/>
<evidence type="ECO:0000256" key="9">
    <source>
        <dbReference type="SAM" id="Phobius"/>
    </source>
</evidence>
<dbReference type="PANTHER" id="PTHR38035">
    <property type="entry name" value="UPF0070 PROTEIN YFGM"/>
    <property type="match status" value="1"/>
</dbReference>
<dbReference type="GO" id="GO:0005886">
    <property type="term" value="C:plasma membrane"/>
    <property type="evidence" value="ECO:0007669"/>
    <property type="project" value="UniProtKB-SubCell"/>
</dbReference>
<comment type="similarity">
    <text evidence="7">Belongs to the YfgM family.</text>
</comment>
<evidence type="ECO:0000256" key="5">
    <source>
        <dbReference type="ARBA" id="ARBA00023136"/>
    </source>
</evidence>
<evidence type="ECO:0000313" key="12">
    <source>
        <dbReference type="Proteomes" id="UP000029391"/>
    </source>
</evidence>
<evidence type="ECO:0000256" key="3">
    <source>
        <dbReference type="ARBA" id="ARBA00022692"/>
    </source>
</evidence>
<evidence type="ECO:0000259" key="10">
    <source>
        <dbReference type="Pfam" id="PF09976"/>
    </source>
</evidence>
<keyword evidence="5 9" id="KW-0472">Membrane</keyword>
<sequence>MDHTDEYEQGERVRAWLRENGSSLVGGVALGLACLLGWNWWQDRGEQAKYLAATEFHAFSKALEAGEENKAKAHLSVLQTEFPTLPYATLAALRQADALQKQGKFDEAVAALDAAPADGIDPTLRALCQLRAARLLLESGKADAALARLDAAVEDAYPALAAELRGDAELARGNRDAARDAYNRALVALDVAAQLRG</sequence>
<dbReference type="AlphaFoldDB" id="A0A091B2Y5"/>
<dbReference type="InterPro" id="IPR018704">
    <property type="entry name" value="SecYEG/CpoB_TPR"/>
</dbReference>
<evidence type="ECO:0000256" key="6">
    <source>
        <dbReference type="ARBA" id="ARBA00023186"/>
    </source>
</evidence>
<evidence type="ECO:0000256" key="4">
    <source>
        <dbReference type="ARBA" id="ARBA00022989"/>
    </source>
</evidence>
<dbReference type="Proteomes" id="UP000029391">
    <property type="component" value="Unassembled WGS sequence"/>
</dbReference>
<proteinExistence type="inferred from homology"/>
<gene>
    <name evidence="11" type="ORF">P873_02175</name>
</gene>
<protein>
    <recommendedName>
        <fullName evidence="8">Ancillary SecYEG translocon subunit</fullName>
    </recommendedName>
</protein>
<comment type="subcellular location">
    <subcellularLocation>
        <location evidence="1">Cell membrane</location>
        <topology evidence="1">Single-pass type II membrane protein</topology>
    </subcellularLocation>
</comment>
<evidence type="ECO:0000256" key="8">
    <source>
        <dbReference type="ARBA" id="ARBA00024235"/>
    </source>
</evidence>
<dbReference type="Pfam" id="PF09976">
    <property type="entry name" value="TPR_21"/>
    <property type="match status" value="1"/>
</dbReference>
<dbReference type="InterPro" id="IPR011990">
    <property type="entry name" value="TPR-like_helical_dom_sf"/>
</dbReference>
<name>A0A091B2Y5_9GAMM</name>
<dbReference type="SUPFAM" id="SSF48452">
    <property type="entry name" value="TPR-like"/>
    <property type="match status" value="1"/>
</dbReference>
<dbReference type="OrthoDB" id="9789675at2"/>
<dbReference type="PANTHER" id="PTHR38035:SF1">
    <property type="entry name" value="ANCILLARY SECYEG TRANSLOCON SUBUNIT"/>
    <property type="match status" value="1"/>
</dbReference>
<feature type="non-terminal residue" evidence="11">
    <location>
        <position position="197"/>
    </location>
</feature>
<keyword evidence="3 9" id="KW-0812">Transmembrane</keyword>
<keyword evidence="4 9" id="KW-1133">Transmembrane helix</keyword>
<evidence type="ECO:0000256" key="1">
    <source>
        <dbReference type="ARBA" id="ARBA00004401"/>
    </source>
</evidence>
<dbReference type="InterPro" id="IPR026039">
    <property type="entry name" value="YfgM"/>
</dbReference>
<feature type="domain" description="Ancillary SecYEG translocon subunit/Cell division coordinator CpoB TPR" evidence="10">
    <location>
        <begin position="14"/>
        <end position="191"/>
    </location>
</feature>
<feature type="transmembrane region" description="Helical" evidence="9">
    <location>
        <begin position="21"/>
        <end position="41"/>
    </location>
</feature>
<evidence type="ECO:0000313" key="11">
    <source>
        <dbReference type="EMBL" id="KFN45249.1"/>
    </source>
</evidence>
<evidence type="ECO:0000256" key="2">
    <source>
        <dbReference type="ARBA" id="ARBA00022475"/>
    </source>
</evidence>
<dbReference type="Gene3D" id="1.25.40.10">
    <property type="entry name" value="Tetratricopeptide repeat domain"/>
    <property type="match status" value="2"/>
</dbReference>
<dbReference type="GO" id="GO:0044877">
    <property type="term" value="F:protein-containing complex binding"/>
    <property type="evidence" value="ECO:0007669"/>
    <property type="project" value="InterPro"/>
</dbReference>
<keyword evidence="2" id="KW-1003">Cell membrane</keyword>
<dbReference type="RefSeq" id="WP_043798553.1">
    <property type="nucleotide sequence ID" value="NZ_AWXU01000095.1"/>
</dbReference>
<dbReference type="PIRSF" id="PIRSF006170">
    <property type="entry name" value="YfgM"/>
    <property type="match status" value="1"/>
</dbReference>
<reference evidence="11 12" key="1">
    <citation type="submission" date="2013-09" db="EMBL/GenBank/DDBJ databases">
        <title>Genome sequencing of Arenimonas composti.</title>
        <authorList>
            <person name="Chen F."/>
            <person name="Wang G."/>
        </authorList>
    </citation>
    <scope>NUCLEOTIDE SEQUENCE [LARGE SCALE GENOMIC DNA]</scope>
    <source>
        <strain evidence="11 12">TR7-09</strain>
    </source>
</reference>
<keyword evidence="12" id="KW-1185">Reference proteome</keyword>
<keyword evidence="6" id="KW-0143">Chaperone</keyword>